<dbReference type="EMBL" id="JABEQN010000018">
    <property type="protein sequence ID" value="MBB2194752.1"/>
    <property type="molecule type" value="Genomic_DNA"/>
</dbReference>
<keyword evidence="3" id="KW-1185">Reference proteome</keyword>
<accession>A0A7W4IMV3</accession>
<sequence length="282" mass="32036">MKILVAPNGRTWNQNSRDFFQYFGFFEKNTDFISHSVQNLGFATVETFATYTHIRFQPASFATACLQRIIEILLTQPHSRIILERSGSYPAPLEVLHNRNDAIARLRILQSAARDDHDIPAAPTIIPLSLDRLDDAKRASLQTALAAWREARRHTTTRNVAEIATSPVFGGGGLAWLPGRDRCQIAAWPRTYETYSGQSHEDRVGRDIRDLPDAAYMLPTTRAFFTAASSQEPRLDLIEARMTSADGTRFWCRYERLVLPWRASPSDMFVCSVPLVRLVRRI</sequence>
<dbReference type="SUPFAM" id="SSF55785">
    <property type="entry name" value="PYP-like sensor domain (PAS domain)"/>
    <property type="match status" value="1"/>
</dbReference>
<evidence type="ECO:0000313" key="2">
    <source>
        <dbReference type="EMBL" id="MBB2194752.1"/>
    </source>
</evidence>
<evidence type="ECO:0000313" key="3">
    <source>
        <dbReference type="Proteomes" id="UP000540490"/>
    </source>
</evidence>
<gene>
    <name evidence="2" type="ORF">HLH25_14135</name>
    <name evidence="1" type="ORF">HLH26_14200</name>
</gene>
<dbReference type="Proteomes" id="UP000540490">
    <property type="component" value="Unassembled WGS sequence"/>
</dbReference>
<comment type="caution">
    <text evidence="1">The sequence shown here is derived from an EMBL/GenBank/DDBJ whole genome shotgun (WGS) entry which is preliminary data.</text>
</comment>
<protein>
    <submittedName>
        <fullName evidence="1">Uncharacterized protein</fullName>
    </submittedName>
</protein>
<dbReference type="Proteomes" id="UP000561077">
    <property type="component" value="Unassembled WGS sequence"/>
</dbReference>
<organism evidence="1 4">
    <name type="scientific">Gluconacetobacter dulcium</name>
    <dbReference type="NCBI Taxonomy" id="2729096"/>
    <lineage>
        <taxon>Bacteria</taxon>
        <taxon>Pseudomonadati</taxon>
        <taxon>Pseudomonadota</taxon>
        <taxon>Alphaproteobacteria</taxon>
        <taxon>Acetobacterales</taxon>
        <taxon>Acetobacteraceae</taxon>
        <taxon>Gluconacetobacter</taxon>
    </lineage>
</organism>
<proteinExistence type="predicted"/>
<reference evidence="3 4" key="1">
    <citation type="submission" date="2020-04" db="EMBL/GenBank/DDBJ databases">
        <title>Description of novel Gluconacetobacter.</title>
        <authorList>
            <person name="Sombolestani A."/>
        </authorList>
    </citation>
    <scope>NUCLEOTIDE SEQUENCE [LARGE SCALE GENOMIC DNA]</scope>
    <source>
        <strain evidence="2 3">LMG 1728</strain>
        <strain evidence="1 4">LMG 1731</strain>
    </source>
</reference>
<dbReference type="RefSeq" id="WP_182974674.1">
    <property type="nucleotide sequence ID" value="NZ_JABEQN010000018.1"/>
</dbReference>
<evidence type="ECO:0000313" key="1">
    <source>
        <dbReference type="EMBL" id="MBB2165664.1"/>
    </source>
</evidence>
<dbReference type="EMBL" id="JABEQO010000018">
    <property type="protein sequence ID" value="MBB2165664.1"/>
    <property type="molecule type" value="Genomic_DNA"/>
</dbReference>
<evidence type="ECO:0000313" key="4">
    <source>
        <dbReference type="Proteomes" id="UP000561077"/>
    </source>
</evidence>
<dbReference type="InterPro" id="IPR035965">
    <property type="entry name" value="PAS-like_dom_sf"/>
</dbReference>
<name>A0A7W4IMV3_9PROT</name>
<dbReference type="AlphaFoldDB" id="A0A7W4IMV3"/>